<evidence type="ECO:0000256" key="3">
    <source>
        <dbReference type="ARBA" id="ARBA00022898"/>
    </source>
</evidence>
<dbReference type="PANTHER" id="PTHR48097:SF9">
    <property type="entry name" value="L-THREONINE ALDOLASE"/>
    <property type="match status" value="1"/>
</dbReference>
<dbReference type="InterPro" id="IPR001597">
    <property type="entry name" value="ArAA_b-elim_lyase/Thr_aldolase"/>
</dbReference>
<evidence type="ECO:0000259" key="4">
    <source>
        <dbReference type="Pfam" id="PF01212"/>
    </source>
</evidence>
<dbReference type="GO" id="GO:0006545">
    <property type="term" value="P:glycine biosynthetic process"/>
    <property type="evidence" value="ECO:0007669"/>
    <property type="project" value="TreeGrafter"/>
</dbReference>
<evidence type="ECO:0000313" key="5">
    <source>
        <dbReference type="EMBL" id="QHT18824.1"/>
    </source>
</evidence>
<dbReference type="EMBL" id="MN739659">
    <property type="protein sequence ID" value="QHT18824.1"/>
    <property type="molecule type" value="Genomic_DNA"/>
</dbReference>
<dbReference type="InterPro" id="IPR015424">
    <property type="entry name" value="PyrdxlP-dep_Trfase"/>
</dbReference>
<protein>
    <recommendedName>
        <fullName evidence="4">Aromatic amino acid beta-eliminating lyase/threonine aldolase domain-containing protein</fullName>
    </recommendedName>
</protein>
<dbReference type="SUPFAM" id="SSF53383">
    <property type="entry name" value="PLP-dependent transferases"/>
    <property type="match status" value="1"/>
</dbReference>
<organism evidence="5">
    <name type="scientific">viral metagenome</name>
    <dbReference type="NCBI Taxonomy" id="1070528"/>
    <lineage>
        <taxon>unclassified sequences</taxon>
        <taxon>metagenomes</taxon>
        <taxon>organismal metagenomes</taxon>
    </lineage>
</organism>
<dbReference type="GO" id="GO:0008732">
    <property type="term" value="F:L-allo-threonine aldolase activity"/>
    <property type="evidence" value="ECO:0007669"/>
    <property type="project" value="TreeGrafter"/>
</dbReference>
<dbReference type="GO" id="GO:0006567">
    <property type="term" value="P:L-threonine catabolic process"/>
    <property type="evidence" value="ECO:0007669"/>
    <property type="project" value="TreeGrafter"/>
</dbReference>
<comment type="similarity">
    <text evidence="2">Belongs to the threonine aldolase family.</text>
</comment>
<sequence>MIDLHSDTVTKPTQQMREAMSLAEVGDDVSEEDPTVKILEQRIANMFQKESALFFPSGTMSNLISIGG</sequence>
<dbReference type="AlphaFoldDB" id="A0A6C0DR25"/>
<dbReference type="Gene3D" id="3.40.640.10">
    <property type="entry name" value="Type I PLP-dependent aspartate aminotransferase-like (Major domain)"/>
    <property type="match status" value="1"/>
</dbReference>
<dbReference type="InterPro" id="IPR015421">
    <property type="entry name" value="PyrdxlP-dep_Trfase_major"/>
</dbReference>
<proteinExistence type="inferred from homology"/>
<accession>A0A6C0DR25</accession>
<name>A0A6C0DR25_9ZZZZ</name>
<dbReference type="PANTHER" id="PTHR48097">
    <property type="entry name" value="L-THREONINE ALDOLASE-RELATED"/>
    <property type="match status" value="1"/>
</dbReference>
<reference evidence="5" key="1">
    <citation type="journal article" date="2020" name="Nature">
        <title>Giant virus diversity and host interactions through global metagenomics.</title>
        <authorList>
            <person name="Schulz F."/>
            <person name="Roux S."/>
            <person name="Paez-Espino D."/>
            <person name="Jungbluth S."/>
            <person name="Walsh D.A."/>
            <person name="Denef V.J."/>
            <person name="McMahon K.D."/>
            <person name="Konstantinidis K.T."/>
            <person name="Eloe-Fadrosh E.A."/>
            <person name="Kyrpides N.C."/>
            <person name="Woyke T."/>
        </authorList>
    </citation>
    <scope>NUCLEOTIDE SEQUENCE</scope>
    <source>
        <strain evidence="5">GVMAG-M-3300023174-49</strain>
    </source>
</reference>
<comment type="cofactor">
    <cofactor evidence="1">
        <name>pyridoxal 5'-phosphate</name>
        <dbReference type="ChEBI" id="CHEBI:597326"/>
    </cofactor>
</comment>
<dbReference type="GO" id="GO:0005829">
    <property type="term" value="C:cytosol"/>
    <property type="evidence" value="ECO:0007669"/>
    <property type="project" value="TreeGrafter"/>
</dbReference>
<keyword evidence="3" id="KW-0663">Pyridoxal phosphate</keyword>
<evidence type="ECO:0000256" key="1">
    <source>
        <dbReference type="ARBA" id="ARBA00001933"/>
    </source>
</evidence>
<evidence type="ECO:0000256" key="2">
    <source>
        <dbReference type="ARBA" id="ARBA00006966"/>
    </source>
</evidence>
<feature type="domain" description="Aromatic amino acid beta-eliminating lyase/threonine aldolase" evidence="4">
    <location>
        <begin position="3"/>
        <end position="66"/>
    </location>
</feature>
<dbReference type="Pfam" id="PF01212">
    <property type="entry name" value="Beta_elim_lyase"/>
    <property type="match status" value="1"/>
</dbReference>